<keyword evidence="3" id="KW-1185">Reference proteome</keyword>
<dbReference type="Proteomes" id="UP001295469">
    <property type="component" value="Chromosome C04"/>
</dbReference>
<gene>
    <name evidence="2" type="primary">BnaC04g52440D</name>
    <name evidence="1" type="ORF">DARMORV10_C04P03230.1</name>
    <name evidence="2" type="ORF">GSBRNA2T00048263001</name>
</gene>
<reference evidence="2 3" key="1">
    <citation type="journal article" date="2014" name="Science">
        <title>Plant genetics. Early allopolyploid evolution in the post-Neolithic Brassica napus oilseed genome.</title>
        <authorList>
            <person name="Chalhoub B."/>
            <person name="Denoeud F."/>
            <person name="Liu S."/>
            <person name="Parkin I.A."/>
            <person name="Tang H."/>
            <person name="Wang X."/>
            <person name="Chiquet J."/>
            <person name="Belcram H."/>
            <person name="Tong C."/>
            <person name="Samans B."/>
            <person name="Correa M."/>
            <person name="Da Silva C."/>
            <person name="Just J."/>
            <person name="Falentin C."/>
            <person name="Koh C.S."/>
            <person name="Le Clainche I."/>
            <person name="Bernard M."/>
            <person name="Bento P."/>
            <person name="Noel B."/>
            <person name="Labadie K."/>
            <person name="Alberti A."/>
            <person name="Charles M."/>
            <person name="Arnaud D."/>
            <person name="Guo H."/>
            <person name="Daviaud C."/>
            <person name="Alamery S."/>
            <person name="Jabbari K."/>
            <person name="Zhao M."/>
            <person name="Edger P.P."/>
            <person name="Chelaifa H."/>
            <person name="Tack D."/>
            <person name="Lassalle G."/>
            <person name="Mestiri I."/>
            <person name="Schnel N."/>
            <person name="Le Paslier M.C."/>
            <person name="Fan G."/>
            <person name="Renault V."/>
            <person name="Bayer P.E."/>
            <person name="Golicz A.A."/>
            <person name="Manoli S."/>
            <person name="Lee T.H."/>
            <person name="Thi V.H."/>
            <person name="Chalabi S."/>
            <person name="Hu Q."/>
            <person name="Fan C."/>
            <person name="Tollenaere R."/>
            <person name="Lu Y."/>
            <person name="Battail C."/>
            <person name="Shen J."/>
            <person name="Sidebottom C.H."/>
            <person name="Wang X."/>
            <person name="Canaguier A."/>
            <person name="Chauveau A."/>
            <person name="Berard A."/>
            <person name="Deniot G."/>
            <person name="Guan M."/>
            <person name="Liu Z."/>
            <person name="Sun F."/>
            <person name="Lim Y.P."/>
            <person name="Lyons E."/>
            <person name="Town C.D."/>
            <person name="Bancroft I."/>
            <person name="Wang X."/>
            <person name="Meng J."/>
            <person name="Ma J."/>
            <person name="Pires J.C."/>
            <person name="King G.J."/>
            <person name="Brunel D."/>
            <person name="Delourme R."/>
            <person name="Renard M."/>
            <person name="Aury J.M."/>
            <person name="Adams K.L."/>
            <person name="Batley J."/>
            <person name="Snowdon R.J."/>
            <person name="Tost J."/>
            <person name="Edwards D."/>
            <person name="Zhou Y."/>
            <person name="Hua W."/>
            <person name="Sharpe A.G."/>
            <person name="Paterson A.H."/>
            <person name="Guan C."/>
            <person name="Wincker P."/>
        </authorList>
    </citation>
    <scope>NUCLEOTIDE SEQUENCE [LARGE SCALE GENOMIC DNA]</scope>
    <source>
        <strain evidence="3">cv. Darmor-bzh</strain>
    </source>
</reference>
<reference evidence="1" key="3">
    <citation type="submission" date="2021-01" db="EMBL/GenBank/DDBJ databases">
        <authorList>
            <consortium name="Genoscope - CEA"/>
            <person name="William W."/>
        </authorList>
    </citation>
    <scope>NUCLEOTIDE SEQUENCE</scope>
</reference>
<sequence>MVGLCLWQTMAPIAPFAVVRWCRGYADDLGGSFSIGSPALFHRCSPLSFSLALVHGSSFLL</sequence>
<evidence type="ECO:0000313" key="3">
    <source>
        <dbReference type="Proteomes" id="UP000028999"/>
    </source>
</evidence>
<dbReference type="EMBL" id="LK034958">
    <property type="protein sequence ID" value="CDY65800.1"/>
    <property type="molecule type" value="Genomic_DNA"/>
</dbReference>
<dbReference type="AlphaFoldDB" id="A0A078JH60"/>
<evidence type="ECO:0000313" key="2">
    <source>
        <dbReference type="EMBL" id="CDY65800.1"/>
    </source>
</evidence>
<organism evidence="2 3">
    <name type="scientific">Brassica napus</name>
    <name type="common">Rape</name>
    <dbReference type="NCBI Taxonomy" id="3708"/>
    <lineage>
        <taxon>Eukaryota</taxon>
        <taxon>Viridiplantae</taxon>
        <taxon>Streptophyta</taxon>
        <taxon>Embryophyta</taxon>
        <taxon>Tracheophyta</taxon>
        <taxon>Spermatophyta</taxon>
        <taxon>Magnoliopsida</taxon>
        <taxon>eudicotyledons</taxon>
        <taxon>Gunneridae</taxon>
        <taxon>Pentapetalae</taxon>
        <taxon>rosids</taxon>
        <taxon>malvids</taxon>
        <taxon>Brassicales</taxon>
        <taxon>Brassicaceae</taxon>
        <taxon>Brassiceae</taxon>
        <taxon>Brassica</taxon>
    </lineage>
</organism>
<name>A0A078JH60_BRANA</name>
<dbReference type="Gramene" id="CDY65800">
    <property type="protein sequence ID" value="CDY65800"/>
    <property type="gene ID" value="GSBRNA2T00048263001"/>
</dbReference>
<dbReference type="EMBL" id="HG994368">
    <property type="protein sequence ID" value="CAF1801849.1"/>
    <property type="molecule type" value="Genomic_DNA"/>
</dbReference>
<protein>
    <submittedName>
        <fullName evidence="1">(rape) hypothetical protein</fullName>
    </submittedName>
    <submittedName>
        <fullName evidence="2">BnaC04g52440D protein</fullName>
    </submittedName>
</protein>
<evidence type="ECO:0000313" key="1">
    <source>
        <dbReference type="EMBL" id="CAF1801849.1"/>
    </source>
</evidence>
<dbReference type="PaxDb" id="3708-A0A078JH60"/>
<accession>A0A078JH60</accession>
<reference evidence="2" key="2">
    <citation type="submission" date="2014-06" db="EMBL/GenBank/DDBJ databases">
        <authorList>
            <person name="Genoscope - CEA"/>
        </authorList>
    </citation>
    <scope>NUCLEOTIDE SEQUENCE</scope>
</reference>
<dbReference type="Proteomes" id="UP000028999">
    <property type="component" value="Unassembled WGS sequence"/>
</dbReference>
<proteinExistence type="predicted"/>